<dbReference type="FunFam" id="2.130.10.10:FF:000637">
    <property type="entry name" value="WD-40 repeat family protein"/>
    <property type="match status" value="1"/>
</dbReference>
<reference evidence="4" key="1">
    <citation type="submission" date="2018-01" db="EMBL/GenBank/DDBJ databases">
        <authorList>
            <person name="Mao J.F."/>
        </authorList>
    </citation>
    <scope>NUCLEOTIDE SEQUENCE</scope>
    <source>
        <strain evidence="4">Huo1</strain>
        <tissue evidence="4">Leaf</tissue>
    </source>
</reference>
<dbReference type="Pfam" id="PF10313">
    <property type="entry name" value="DUF2415"/>
    <property type="match status" value="1"/>
</dbReference>
<feature type="compositionally biased region" description="Acidic residues" evidence="2">
    <location>
        <begin position="13"/>
        <end position="22"/>
    </location>
</feature>
<dbReference type="Proteomes" id="UP000298416">
    <property type="component" value="Unassembled WGS sequence"/>
</dbReference>
<accession>A0A8X8X5H8</accession>
<comment type="caution">
    <text evidence="4">The sequence shown here is derived from an EMBL/GenBank/DDBJ whole genome shotgun (WGS) entry which is preliminary data.</text>
</comment>
<evidence type="ECO:0000313" key="5">
    <source>
        <dbReference type="Proteomes" id="UP000298416"/>
    </source>
</evidence>
<dbReference type="Pfam" id="PF00400">
    <property type="entry name" value="WD40"/>
    <property type="match status" value="1"/>
</dbReference>
<dbReference type="InterPro" id="IPR001680">
    <property type="entry name" value="WD40_rpt"/>
</dbReference>
<dbReference type="InterPro" id="IPR036322">
    <property type="entry name" value="WD40_repeat_dom_sf"/>
</dbReference>
<dbReference type="SMART" id="SM00320">
    <property type="entry name" value="WD40"/>
    <property type="match status" value="5"/>
</dbReference>
<evidence type="ECO:0000313" key="4">
    <source>
        <dbReference type="EMBL" id="KAG6406068.1"/>
    </source>
</evidence>
<feature type="compositionally biased region" description="Polar residues" evidence="2">
    <location>
        <begin position="1"/>
        <end position="11"/>
    </location>
</feature>
<dbReference type="AlphaFoldDB" id="A0A8X8X5H8"/>
<dbReference type="InterPro" id="IPR019417">
    <property type="entry name" value="DUF2415"/>
</dbReference>
<feature type="repeat" description="WD" evidence="1">
    <location>
        <begin position="308"/>
        <end position="342"/>
    </location>
</feature>
<evidence type="ECO:0000256" key="2">
    <source>
        <dbReference type="SAM" id="MobiDB-lite"/>
    </source>
</evidence>
<proteinExistence type="predicted"/>
<evidence type="ECO:0000256" key="1">
    <source>
        <dbReference type="PROSITE-ProRule" id="PRU00221"/>
    </source>
</evidence>
<feature type="domain" description="DUF2415" evidence="3">
    <location>
        <begin position="356"/>
        <end position="392"/>
    </location>
</feature>
<dbReference type="EMBL" id="PNBA02000012">
    <property type="protein sequence ID" value="KAG6406068.1"/>
    <property type="molecule type" value="Genomic_DNA"/>
</dbReference>
<feature type="region of interest" description="Disordered" evidence="2">
    <location>
        <begin position="1"/>
        <end position="22"/>
    </location>
</feature>
<dbReference type="PANTHER" id="PTHR43991">
    <property type="entry name" value="WD REPEAT PROTEIN (AFU_ORTHOLOGUE AFUA_8G05640)-RELATED"/>
    <property type="match status" value="1"/>
</dbReference>
<gene>
    <name evidence="4" type="ORF">SASPL_133665</name>
</gene>
<dbReference type="SUPFAM" id="SSF50978">
    <property type="entry name" value="WD40 repeat-like"/>
    <property type="match status" value="1"/>
</dbReference>
<sequence length="461" mass="52219">MSFNRGDQQYYTVDDDDLVDSMDGIDEESHAADDANLDEYEMMMKVTDTSSSQAREGKDIQGIPWDILNITRESYRLTRLEQYRNYENIPSSTEAADREGNPTDKGGRYYEFFHNTRLVKPTVLHFQLRNLVWATSKHDVYMVSNYSVMHWSSLLQNLTEVLNFSGNIVPTEKYPGTLLEGFTRTQLSTLAVKDHFLVAGGFHGELVCKSLDKLGVSFCTRTTHQENSIINAIDIYDSSSGLHFMTSNNDCGVREYDMERFQLLNHFHFPWAVNHTSMSPDGKLLAVVGDDCDGLLVDGRNGRKVASVAGHLDYSFASAWHPDGRIFATGNQDKTCRVWDVRKLASPVATLNGNIGAIRSIRFSANGQFLVMAEPADFVHIYGTRENFEQRQELDFFGEITGVSLSPDDESIFVGIWDRTYASLLQFNRRHTYEYLDSLTDDFGEIFGLVVLIDVVLTVKN</sequence>
<name>A0A8X8X5H8_SALSN</name>
<reference evidence="4" key="2">
    <citation type="submission" date="2020-08" db="EMBL/GenBank/DDBJ databases">
        <title>Plant Genome Project.</title>
        <authorList>
            <person name="Zhang R.-G."/>
        </authorList>
    </citation>
    <scope>NUCLEOTIDE SEQUENCE</scope>
    <source>
        <strain evidence="4">Huo1</strain>
        <tissue evidence="4">Leaf</tissue>
    </source>
</reference>
<keyword evidence="1" id="KW-0853">WD repeat</keyword>
<dbReference type="PROSITE" id="PS50082">
    <property type="entry name" value="WD_REPEATS_2"/>
    <property type="match status" value="1"/>
</dbReference>
<dbReference type="Gene3D" id="2.130.10.10">
    <property type="entry name" value="YVTN repeat-like/Quinoprotein amine dehydrogenase"/>
    <property type="match status" value="1"/>
</dbReference>
<keyword evidence="5" id="KW-1185">Reference proteome</keyword>
<protein>
    <recommendedName>
        <fullName evidence="3">DUF2415 domain-containing protein</fullName>
    </recommendedName>
</protein>
<dbReference type="PROSITE" id="PS50294">
    <property type="entry name" value="WD_REPEATS_REGION"/>
    <property type="match status" value="1"/>
</dbReference>
<evidence type="ECO:0000259" key="3">
    <source>
        <dbReference type="Pfam" id="PF10313"/>
    </source>
</evidence>
<organism evidence="4">
    <name type="scientific">Salvia splendens</name>
    <name type="common">Scarlet sage</name>
    <dbReference type="NCBI Taxonomy" id="180675"/>
    <lineage>
        <taxon>Eukaryota</taxon>
        <taxon>Viridiplantae</taxon>
        <taxon>Streptophyta</taxon>
        <taxon>Embryophyta</taxon>
        <taxon>Tracheophyta</taxon>
        <taxon>Spermatophyta</taxon>
        <taxon>Magnoliopsida</taxon>
        <taxon>eudicotyledons</taxon>
        <taxon>Gunneridae</taxon>
        <taxon>Pentapetalae</taxon>
        <taxon>asterids</taxon>
        <taxon>lamiids</taxon>
        <taxon>Lamiales</taxon>
        <taxon>Lamiaceae</taxon>
        <taxon>Nepetoideae</taxon>
        <taxon>Mentheae</taxon>
        <taxon>Salviinae</taxon>
        <taxon>Salvia</taxon>
        <taxon>Salvia subgen. Calosphace</taxon>
        <taxon>core Calosphace</taxon>
    </lineage>
</organism>
<dbReference type="InterPro" id="IPR015943">
    <property type="entry name" value="WD40/YVTN_repeat-like_dom_sf"/>
</dbReference>
<dbReference type="PANTHER" id="PTHR43991:SF21">
    <property type="entry name" value="GAMYB-BINDING PROTEIN"/>
    <property type="match status" value="1"/>
</dbReference>